<proteinExistence type="predicted"/>
<dbReference type="Proteomes" id="UP000249057">
    <property type="component" value="Unassembled WGS sequence"/>
</dbReference>
<keyword evidence="2" id="KW-1185">Reference proteome</keyword>
<feature type="non-terminal residue" evidence="1">
    <location>
        <position position="1"/>
    </location>
</feature>
<evidence type="ECO:0000313" key="1">
    <source>
        <dbReference type="EMBL" id="RAH41308.1"/>
    </source>
</evidence>
<sequence length="64" mass="6632">VCTSSIEMAAAQSLLDEVHEGLPMRPADTNLHTLGSISNHNVVLICLSSCMYGIASAAVKSIGC</sequence>
<reference evidence="1" key="1">
    <citation type="submission" date="2018-02" db="EMBL/GenBank/DDBJ databases">
        <title>The genomes of Aspergillus section Nigri reveals drivers in fungal speciation.</title>
        <authorList>
            <consortium name="DOE Joint Genome Institute"/>
            <person name="Vesth T.C."/>
            <person name="Nybo J."/>
            <person name="Theobald S."/>
            <person name="Brandl J."/>
            <person name="Frisvad J.C."/>
            <person name="Nielsen K.F."/>
            <person name="Lyhne E.K."/>
            <person name="Kogle M.E."/>
            <person name="Kuo A."/>
            <person name="Riley R."/>
            <person name="Clum A."/>
            <person name="Nolan M."/>
            <person name="Lipzen A."/>
            <person name="Salamov A."/>
            <person name="Henrissat B."/>
            <person name="Wiebenga A."/>
            <person name="De vries R.P."/>
            <person name="Grigoriev I.V."/>
            <person name="Mortensen U.H."/>
            <person name="Andersen M.R."/>
            <person name="Baker S.E."/>
        </authorList>
    </citation>
    <scope>NUCLEOTIDE SEQUENCE</scope>
    <source>
        <strain evidence="1">CBS 621.78</strain>
    </source>
</reference>
<dbReference type="EMBL" id="KZ825390">
    <property type="protein sequence ID" value="RAH41308.1"/>
    <property type="molecule type" value="Genomic_DNA"/>
</dbReference>
<name>A0ACD1FWB5_9EURO</name>
<organism evidence="1 2">
    <name type="scientific">Aspergillus brunneoviolaceus CBS 621.78</name>
    <dbReference type="NCBI Taxonomy" id="1450534"/>
    <lineage>
        <taxon>Eukaryota</taxon>
        <taxon>Fungi</taxon>
        <taxon>Dikarya</taxon>
        <taxon>Ascomycota</taxon>
        <taxon>Pezizomycotina</taxon>
        <taxon>Eurotiomycetes</taxon>
        <taxon>Eurotiomycetidae</taxon>
        <taxon>Eurotiales</taxon>
        <taxon>Aspergillaceae</taxon>
        <taxon>Aspergillus</taxon>
        <taxon>Aspergillus subgen. Circumdati</taxon>
    </lineage>
</organism>
<accession>A0ACD1FWB5</accession>
<protein>
    <submittedName>
        <fullName evidence="1">Uncharacterized protein</fullName>
    </submittedName>
</protein>
<gene>
    <name evidence="1" type="ORF">BO95DRAFT_373527</name>
</gene>
<evidence type="ECO:0000313" key="2">
    <source>
        <dbReference type="Proteomes" id="UP000249057"/>
    </source>
</evidence>